<dbReference type="AlphaFoldDB" id="A0A7S1G055"/>
<dbReference type="InterPro" id="IPR015943">
    <property type="entry name" value="WD40/YVTN_repeat-like_dom_sf"/>
</dbReference>
<evidence type="ECO:0008006" key="2">
    <source>
        <dbReference type="Google" id="ProtNLM"/>
    </source>
</evidence>
<proteinExistence type="predicted"/>
<gene>
    <name evidence="1" type="ORF">CHYS00102_LOCUS24949</name>
</gene>
<evidence type="ECO:0000313" key="1">
    <source>
        <dbReference type="EMBL" id="CAD8897735.1"/>
    </source>
</evidence>
<reference evidence="1" key="1">
    <citation type="submission" date="2021-01" db="EMBL/GenBank/DDBJ databases">
        <authorList>
            <person name="Corre E."/>
            <person name="Pelletier E."/>
            <person name="Niang G."/>
            <person name="Scheremetjew M."/>
            <person name="Finn R."/>
            <person name="Kale V."/>
            <person name="Holt S."/>
            <person name="Cochrane G."/>
            <person name="Meng A."/>
            <person name="Brown T."/>
            <person name="Cohen L."/>
        </authorList>
    </citation>
    <scope>NUCLEOTIDE SEQUENCE</scope>
    <source>
        <strain evidence="1">308</strain>
    </source>
</reference>
<accession>A0A7S1G055</accession>
<sequence>MNPSNQAEFVVAMASGSIAHTKNRGDTLEKFSLDSLGVTDVITAMDWSTDGSYLYMGSQSSKIISCQVPISILNCERFSDVPSSFTLQYMAVDPTNPFNVVLTTGNDYGSNFEVWSSQDGGSTWSDITTEGSSVDLTYNGFAITWIYEDIGSSFIVVGTSHGVYLHNESSNWVLLAENLPNVRVYDMIYDKTDDLLIVSTLGRGIWYLENAYQSALDTWKS</sequence>
<dbReference type="SUPFAM" id="SSF110296">
    <property type="entry name" value="Oligoxyloglucan reducing end-specific cellobiohydrolase"/>
    <property type="match status" value="1"/>
</dbReference>
<name>A0A7S1G055_9STRA</name>
<dbReference type="EMBL" id="HBFR01034166">
    <property type="protein sequence ID" value="CAD8897735.1"/>
    <property type="molecule type" value="Transcribed_RNA"/>
</dbReference>
<organism evidence="1">
    <name type="scientific">Corethron hystrix</name>
    <dbReference type="NCBI Taxonomy" id="216773"/>
    <lineage>
        <taxon>Eukaryota</taxon>
        <taxon>Sar</taxon>
        <taxon>Stramenopiles</taxon>
        <taxon>Ochrophyta</taxon>
        <taxon>Bacillariophyta</taxon>
        <taxon>Coscinodiscophyceae</taxon>
        <taxon>Corethrophycidae</taxon>
        <taxon>Corethrales</taxon>
        <taxon>Corethraceae</taxon>
        <taxon>Corethron</taxon>
    </lineage>
</organism>
<protein>
    <recommendedName>
        <fullName evidence="2">Sortilin N-terminal domain-containing protein</fullName>
    </recommendedName>
</protein>
<dbReference type="Gene3D" id="2.130.10.10">
    <property type="entry name" value="YVTN repeat-like/Quinoprotein amine dehydrogenase"/>
    <property type="match status" value="1"/>
</dbReference>